<reference evidence="5" key="1">
    <citation type="journal article" date="2007" name="J. Med. Virol.">
        <title>Mutations in the temperature-sensitive murine cytomegalovirus (MCMV) mutants tsm5 and tsm30: a study of genes involved in immune evasion, DNA packaging and processing, and DNA replication.</title>
        <authorList>
            <person name="Sweet C."/>
            <person name="Ball K."/>
            <person name="Morley P.J."/>
            <person name="Guilfoyle K."/>
            <person name="Kirby M."/>
        </authorList>
    </citation>
    <scope>NUCLEOTIDE SEQUENCE</scope>
    <source>
        <strain evidence="5">K181</strain>
    </source>
</reference>
<dbReference type="EMBL" id="AM237296">
    <property type="protein sequence ID" value="CAJ86571.1"/>
    <property type="molecule type" value="Genomic_DNA"/>
</dbReference>
<keyword evidence="3" id="KW-0231">Viral genome packaging</keyword>
<evidence type="ECO:0000256" key="3">
    <source>
        <dbReference type="ARBA" id="ARBA00023219"/>
    </source>
</evidence>
<evidence type="ECO:0000256" key="2">
    <source>
        <dbReference type="ARBA" id="ARBA00022612"/>
    </source>
</evidence>
<evidence type="ECO:0000256" key="1">
    <source>
        <dbReference type="ARBA" id="ARBA00022562"/>
    </source>
</evidence>
<protein>
    <submittedName>
        <fullName evidence="5">M51 protein</fullName>
    </submittedName>
</protein>
<dbReference type="InterPro" id="IPR005208">
    <property type="entry name" value="Herpes_TT2"/>
</dbReference>
<organism evidence="5">
    <name type="scientific">Murid herpesvirus 1 (strain K181)</name>
    <name type="common">MuHV-1</name>
    <name type="synonym">Mouse cytomegalovirus</name>
    <dbReference type="NCBI Taxonomy" id="69156"/>
    <lineage>
        <taxon>Viruses</taxon>
        <taxon>Duplodnaviria</taxon>
        <taxon>Heunggongvirae</taxon>
        <taxon>Peploviricota</taxon>
        <taxon>Herviviricetes</taxon>
        <taxon>Herpesvirales</taxon>
        <taxon>Orthoherpesviridae</taxon>
        <taxon>Betaherpesvirinae</taxon>
        <taxon>Muromegalovirus</taxon>
        <taxon>Muromegalovirus muridbeta1</taxon>
        <taxon>Murid herpesvirus 1</taxon>
    </lineage>
</organism>
<evidence type="ECO:0000256" key="4">
    <source>
        <dbReference type="SAM" id="MobiDB-lite"/>
    </source>
</evidence>
<dbReference type="Pfam" id="PF03581">
    <property type="entry name" value="Herpes_UL33"/>
    <property type="match status" value="1"/>
</dbReference>
<feature type="non-terminal residue" evidence="5">
    <location>
        <position position="233"/>
    </location>
</feature>
<proteinExistence type="inferred from homology"/>
<feature type="compositionally biased region" description="Low complexity" evidence="4">
    <location>
        <begin position="27"/>
        <end position="52"/>
    </location>
</feature>
<keyword evidence="1" id="KW-1048">Host nucleus</keyword>
<keyword evidence="2" id="KW-1188">Viral release from host cell</keyword>
<sequence>MLTIAHRLQRESISSGRHSSRISAVFSSPIRASSESRSQHAASSSSSIVSRPESVDEDEEEDGVWPSVTSGGVLVGCACSNSSLTRNESIVVSEGSQALYIASAATAMNGDSVRRRGGDAPDDDEAAGAAPVPAEECNLDALFERFFGDGGADAIRFEPMLPRVYELTLPSIDSRLNFINVGRRHAAFLRHVYGGCDRCEHAAVLNEKMKLFTAVITKLLDVNGILERRETTD</sequence>
<dbReference type="GO" id="GO:0019073">
    <property type="term" value="P:viral DNA genome packaging"/>
    <property type="evidence" value="ECO:0007669"/>
    <property type="project" value="InterPro"/>
</dbReference>
<evidence type="ECO:0000313" key="5">
    <source>
        <dbReference type="EMBL" id="CAJ86571.1"/>
    </source>
</evidence>
<dbReference type="HAMAP" id="MF_04015">
    <property type="entry name" value="HSV_TRM2"/>
    <property type="match status" value="1"/>
</dbReference>
<feature type="region of interest" description="Disordered" evidence="4">
    <location>
        <begin position="27"/>
        <end position="67"/>
    </location>
</feature>
<name>A2Q6L8_MUHVK</name>
<organismHost>
    <name type="scientific">Mus musculus</name>
    <name type="common">Mouse</name>
    <dbReference type="NCBI Taxonomy" id="10090"/>
</organismHost>
<gene>
    <name evidence="5" type="primary">M51</name>
</gene>
<accession>A2Q6L8</accession>